<accession>A0ABR2VZ57</accession>
<comment type="caution">
    <text evidence="3">The sequence shown here is derived from an EMBL/GenBank/DDBJ whole genome shotgun (WGS) entry which is preliminary data.</text>
</comment>
<gene>
    <name evidence="3" type="ORF">K7432_008079</name>
</gene>
<dbReference type="Proteomes" id="UP001479436">
    <property type="component" value="Unassembled WGS sequence"/>
</dbReference>
<comment type="similarity">
    <text evidence="1">Belongs to the taxilin family.</text>
</comment>
<proteinExistence type="inferred from homology"/>
<sequence length="113" mass="13704">MKSKLENFYRELQQEYTSQSREESSRIAHEEQKKREQISGKFEKAIEDIRVKMDLDSEENKKRVEDNNMLKEKFKSFLEQYELREQHHTYVLKSKDLELQLLEAKINQHGKNA</sequence>
<protein>
    <submittedName>
        <fullName evidence="3">Uncharacterized protein</fullName>
    </submittedName>
</protein>
<reference evidence="3 4" key="1">
    <citation type="submission" date="2023-04" db="EMBL/GenBank/DDBJ databases">
        <title>Genome of Basidiobolus ranarum AG-B5.</title>
        <authorList>
            <person name="Stajich J.E."/>
            <person name="Carter-House D."/>
            <person name="Gryganskyi A."/>
        </authorList>
    </citation>
    <scope>NUCLEOTIDE SEQUENCE [LARGE SCALE GENOMIC DNA]</scope>
    <source>
        <strain evidence="3 4">AG-B5</strain>
    </source>
</reference>
<evidence type="ECO:0000313" key="4">
    <source>
        <dbReference type="Proteomes" id="UP001479436"/>
    </source>
</evidence>
<evidence type="ECO:0000256" key="1">
    <source>
        <dbReference type="ARBA" id="ARBA00009550"/>
    </source>
</evidence>
<dbReference type="EMBL" id="JASJQH010007306">
    <property type="protein sequence ID" value="KAK9711030.1"/>
    <property type="molecule type" value="Genomic_DNA"/>
</dbReference>
<dbReference type="InterPro" id="IPR026183">
    <property type="entry name" value="Taxilin_fam"/>
</dbReference>
<dbReference type="PANTHER" id="PTHR16127:SF13">
    <property type="entry name" value="GH01188P"/>
    <property type="match status" value="1"/>
</dbReference>
<feature type="compositionally biased region" description="Basic and acidic residues" evidence="2">
    <location>
        <begin position="20"/>
        <end position="36"/>
    </location>
</feature>
<feature type="region of interest" description="Disordered" evidence="2">
    <location>
        <begin position="14"/>
        <end position="36"/>
    </location>
</feature>
<keyword evidence="4" id="KW-1185">Reference proteome</keyword>
<organism evidence="3 4">
    <name type="scientific">Basidiobolus ranarum</name>
    <dbReference type="NCBI Taxonomy" id="34480"/>
    <lineage>
        <taxon>Eukaryota</taxon>
        <taxon>Fungi</taxon>
        <taxon>Fungi incertae sedis</taxon>
        <taxon>Zoopagomycota</taxon>
        <taxon>Entomophthoromycotina</taxon>
        <taxon>Basidiobolomycetes</taxon>
        <taxon>Basidiobolales</taxon>
        <taxon>Basidiobolaceae</taxon>
        <taxon>Basidiobolus</taxon>
    </lineage>
</organism>
<dbReference type="Pfam" id="PF09728">
    <property type="entry name" value="Taxilin"/>
    <property type="match status" value="1"/>
</dbReference>
<name>A0ABR2VZ57_9FUNG</name>
<dbReference type="PANTHER" id="PTHR16127">
    <property type="entry name" value="TAXILIN"/>
    <property type="match status" value="1"/>
</dbReference>
<evidence type="ECO:0000256" key="2">
    <source>
        <dbReference type="SAM" id="MobiDB-lite"/>
    </source>
</evidence>
<evidence type="ECO:0000313" key="3">
    <source>
        <dbReference type="EMBL" id="KAK9711030.1"/>
    </source>
</evidence>